<proteinExistence type="predicted"/>
<protein>
    <submittedName>
        <fullName evidence="2">Uncharacterized protein</fullName>
    </submittedName>
</protein>
<feature type="transmembrane region" description="Helical" evidence="1">
    <location>
        <begin position="20"/>
        <end position="41"/>
    </location>
</feature>
<dbReference type="EMBL" id="RZUH01000004">
    <property type="protein sequence ID" value="KAA8828155.1"/>
    <property type="molecule type" value="Genomic_DNA"/>
</dbReference>
<dbReference type="Proteomes" id="UP000410049">
    <property type="component" value="Unassembled WGS sequence"/>
</dbReference>
<evidence type="ECO:0000313" key="2">
    <source>
        <dbReference type="EMBL" id="KAA8828155.1"/>
    </source>
</evidence>
<organism evidence="2 3">
    <name type="scientific">Bifidobacterium myosotis</name>
    <dbReference type="NCBI Taxonomy" id="1630166"/>
    <lineage>
        <taxon>Bacteria</taxon>
        <taxon>Bacillati</taxon>
        <taxon>Actinomycetota</taxon>
        <taxon>Actinomycetes</taxon>
        <taxon>Bifidobacteriales</taxon>
        <taxon>Bifidobacteriaceae</taxon>
        <taxon>Bifidobacterium</taxon>
    </lineage>
</organism>
<name>A0A5M9ZKW3_9BIFI</name>
<keyword evidence="1" id="KW-1133">Transmembrane helix</keyword>
<comment type="caution">
    <text evidence="2">The sequence shown here is derived from an EMBL/GenBank/DDBJ whole genome shotgun (WGS) entry which is preliminary data.</text>
</comment>
<dbReference type="RefSeq" id="WP_150379321.1">
    <property type="nucleotide sequence ID" value="NZ_RZUH01000004.1"/>
</dbReference>
<keyword evidence="1" id="KW-0812">Transmembrane</keyword>
<evidence type="ECO:0000313" key="3">
    <source>
        <dbReference type="Proteomes" id="UP000410049"/>
    </source>
</evidence>
<evidence type="ECO:0000256" key="1">
    <source>
        <dbReference type="SAM" id="Phobius"/>
    </source>
</evidence>
<reference evidence="2 3" key="1">
    <citation type="journal article" date="2019" name="Syst. Appl. Microbiol.">
        <title>Characterization of Bifidobacterium species in feaces of the Egyptian fruit bat: Description of B. vespertilionis sp. nov. and B. rousetti sp. nov.</title>
        <authorList>
            <person name="Modesto M."/>
            <person name="Satti M."/>
            <person name="Watanabe K."/>
            <person name="Puglisi E."/>
            <person name="Morelli L."/>
            <person name="Huang C.-H."/>
            <person name="Liou J.-S."/>
            <person name="Miyashita M."/>
            <person name="Tamura T."/>
            <person name="Saito S."/>
            <person name="Mori K."/>
            <person name="Huang L."/>
            <person name="Sciavilla P."/>
            <person name="Sandri C."/>
            <person name="Spiezio C."/>
            <person name="Vitali F."/>
            <person name="Cavalieri D."/>
            <person name="Perpetuini G."/>
            <person name="Tofalo R."/>
            <person name="Bonetti A."/>
            <person name="Arita M."/>
            <person name="Mattarelli P."/>
        </authorList>
    </citation>
    <scope>NUCLEOTIDE SEQUENCE [LARGE SCALE GENOMIC DNA]</scope>
    <source>
        <strain evidence="2 3">RST17</strain>
    </source>
</reference>
<keyword evidence="1" id="KW-0472">Membrane</keyword>
<sequence>MNDTNDTNDTNNDNGPGRATMILLAAAVALVVIGCGVFLGVGIHDRLAGDVEGSWTHPLAGQTVVRRIDDGRLVECLETGRGISCDWANARAGAE</sequence>
<dbReference type="AlphaFoldDB" id="A0A5M9ZKW3"/>
<accession>A0A5M9ZKW3</accession>
<gene>
    <name evidence="2" type="ORF">EMO91_06860</name>
</gene>